<reference evidence="2" key="1">
    <citation type="journal article" date="2009" name="PLoS Genet.">
        <title>Sequencing, mapping, and analysis of 27,455 maize full-length cDNAs.</title>
        <authorList>
            <person name="Soderlund C."/>
            <person name="Descour A."/>
            <person name="Kudrna D."/>
            <person name="Bomhoff M."/>
            <person name="Boyd L."/>
            <person name="Currie J."/>
            <person name="Angelova A."/>
            <person name="Collura K."/>
            <person name="Wissotski M."/>
            <person name="Ashley E."/>
            <person name="Morrow D."/>
            <person name="Fernandes J."/>
            <person name="Walbot V."/>
            <person name="Yu Y."/>
        </authorList>
    </citation>
    <scope>NUCLEOTIDE SEQUENCE</scope>
    <source>
        <strain evidence="2">B73</strain>
    </source>
</reference>
<sequence>MVANCFSEDHNEVKYHESKIRIRRRQVAATVQVPLHDGARSDPNAFLMPTGATVLLLFPAISVGLVERQDARKYLIEHLALPRLHWRLADLVREPVHVLCPLSCQCVRVALRPPGLLHQLVMAPHGRHHVLLAWHVARPDSTAATHLASCSSSWKTMVLTGRPTNDRFGAYFGGKTCLYSGPTRLSSTVSPSRSRNGKW</sequence>
<evidence type="ECO:0000256" key="1">
    <source>
        <dbReference type="SAM" id="Phobius"/>
    </source>
</evidence>
<evidence type="ECO:0000313" key="2">
    <source>
        <dbReference type="EMBL" id="ACN36858.1"/>
    </source>
</evidence>
<dbReference type="EMBL" id="BT069961">
    <property type="protein sequence ID" value="ACN36858.1"/>
    <property type="molecule type" value="mRNA"/>
</dbReference>
<protein>
    <submittedName>
        <fullName evidence="2">Uncharacterized protein</fullName>
    </submittedName>
</protein>
<feature type="transmembrane region" description="Helical" evidence="1">
    <location>
        <begin position="46"/>
        <end position="66"/>
    </location>
</feature>
<keyword evidence="1" id="KW-1133">Transmembrane helix</keyword>
<keyword evidence="1" id="KW-0472">Membrane</keyword>
<dbReference type="AlphaFoldDB" id="C0PNU2"/>
<name>C0PNU2_MAIZE</name>
<reference evidence="2" key="2">
    <citation type="submission" date="2012-06" db="EMBL/GenBank/DDBJ databases">
        <authorList>
            <person name="Yu Y."/>
            <person name="Currie J."/>
            <person name="Lomeli R."/>
            <person name="Angelova A."/>
            <person name="Collura K."/>
            <person name="Wissotski M."/>
            <person name="Campos D."/>
            <person name="Kudrna D."/>
            <person name="Golser W."/>
            <person name="Ashely E."/>
            <person name="Descour A."/>
            <person name="Fernandes J."/>
            <person name="Soderlund C."/>
            <person name="Walbot V."/>
        </authorList>
    </citation>
    <scope>NUCLEOTIDE SEQUENCE</scope>
    <source>
        <strain evidence="2">B73</strain>
    </source>
</reference>
<proteinExistence type="evidence at transcript level"/>
<accession>C0PNU2</accession>
<organism evidence="2">
    <name type="scientific">Zea mays</name>
    <name type="common">Maize</name>
    <dbReference type="NCBI Taxonomy" id="4577"/>
    <lineage>
        <taxon>Eukaryota</taxon>
        <taxon>Viridiplantae</taxon>
        <taxon>Streptophyta</taxon>
        <taxon>Embryophyta</taxon>
        <taxon>Tracheophyta</taxon>
        <taxon>Spermatophyta</taxon>
        <taxon>Magnoliopsida</taxon>
        <taxon>Liliopsida</taxon>
        <taxon>Poales</taxon>
        <taxon>Poaceae</taxon>
        <taxon>PACMAD clade</taxon>
        <taxon>Panicoideae</taxon>
        <taxon>Andropogonodae</taxon>
        <taxon>Andropogoneae</taxon>
        <taxon>Tripsacinae</taxon>
        <taxon>Zea</taxon>
    </lineage>
</organism>
<keyword evidence="1" id="KW-0812">Transmembrane</keyword>